<proteinExistence type="inferred from homology"/>
<dbReference type="PANTHER" id="PTHR43141:SF5">
    <property type="entry name" value="CYTOCHROME BD-I UBIQUINOL OXIDASE SUBUNIT 2"/>
    <property type="match status" value="1"/>
</dbReference>
<keyword evidence="14" id="KW-1185">Reference proteome</keyword>
<evidence type="ECO:0000256" key="2">
    <source>
        <dbReference type="ARBA" id="ARBA00007543"/>
    </source>
</evidence>
<evidence type="ECO:0000256" key="11">
    <source>
        <dbReference type="ARBA" id="ARBA00023136"/>
    </source>
</evidence>
<feature type="transmembrane region" description="Helical" evidence="12">
    <location>
        <begin position="163"/>
        <end position="182"/>
    </location>
</feature>
<evidence type="ECO:0000256" key="3">
    <source>
        <dbReference type="ARBA" id="ARBA00022448"/>
    </source>
</evidence>
<dbReference type="InterPro" id="IPR003317">
    <property type="entry name" value="Cyt-d_oxidase_su2"/>
</dbReference>
<keyword evidence="6 12" id="KW-0812">Transmembrane</keyword>
<keyword evidence="3" id="KW-0813">Transport</keyword>
<accession>A0ABV9QW31</accession>
<name>A0ABV9QW31_9GAMM</name>
<evidence type="ECO:0000256" key="5">
    <source>
        <dbReference type="ARBA" id="ARBA00022617"/>
    </source>
</evidence>
<dbReference type="RefSeq" id="WP_380021242.1">
    <property type="nucleotide sequence ID" value="NZ_JBHSHD010000008.1"/>
</dbReference>
<keyword evidence="11 12" id="KW-0472">Membrane</keyword>
<keyword evidence="10" id="KW-0408">Iron</keyword>
<feature type="transmembrane region" description="Helical" evidence="12">
    <location>
        <begin position="203"/>
        <end position="224"/>
    </location>
</feature>
<dbReference type="Proteomes" id="UP001595886">
    <property type="component" value="Unassembled WGS sequence"/>
</dbReference>
<protein>
    <submittedName>
        <fullName evidence="13">Cytochrome d ubiquinol oxidase subunit II</fullName>
    </submittedName>
</protein>
<evidence type="ECO:0000256" key="6">
    <source>
        <dbReference type="ARBA" id="ARBA00022692"/>
    </source>
</evidence>
<keyword evidence="4" id="KW-1003">Cell membrane</keyword>
<evidence type="ECO:0000256" key="12">
    <source>
        <dbReference type="SAM" id="Phobius"/>
    </source>
</evidence>
<evidence type="ECO:0000313" key="14">
    <source>
        <dbReference type="Proteomes" id="UP001595886"/>
    </source>
</evidence>
<feature type="transmembrane region" description="Helical" evidence="12">
    <location>
        <begin position="259"/>
        <end position="281"/>
    </location>
</feature>
<feature type="transmembrane region" description="Helical" evidence="12">
    <location>
        <begin position="12"/>
        <end position="40"/>
    </location>
</feature>
<reference evidence="14" key="1">
    <citation type="journal article" date="2019" name="Int. J. Syst. Evol. Microbiol.">
        <title>The Global Catalogue of Microorganisms (GCM) 10K type strain sequencing project: providing services to taxonomists for standard genome sequencing and annotation.</title>
        <authorList>
            <consortium name="The Broad Institute Genomics Platform"/>
            <consortium name="The Broad Institute Genome Sequencing Center for Infectious Disease"/>
            <person name="Wu L."/>
            <person name="Ma J."/>
        </authorList>
    </citation>
    <scope>NUCLEOTIDE SEQUENCE [LARGE SCALE GENOMIC DNA]</scope>
    <source>
        <strain evidence="14">CCUG 30340</strain>
    </source>
</reference>
<keyword evidence="7" id="KW-0479">Metal-binding</keyword>
<comment type="subcellular location">
    <subcellularLocation>
        <location evidence="1">Cell membrane</location>
        <topology evidence="1">Multi-pass membrane protein</topology>
    </subcellularLocation>
</comment>
<evidence type="ECO:0000256" key="4">
    <source>
        <dbReference type="ARBA" id="ARBA00022475"/>
    </source>
</evidence>
<evidence type="ECO:0000256" key="10">
    <source>
        <dbReference type="ARBA" id="ARBA00023004"/>
    </source>
</evidence>
<keyword evidence="5" id="KW-0349">Heme</keyword>
<feature type="transmembrane region" description="Helical" evidence="12">
    <location>
        <begin position="118"/>
        <end position="143"/>
    </location>
</feature>
<evidence type="ECO:0000256" key="8">
    <source>
        <dbReference type="ARBA" id="ARBA00022982"/>
    </source>
</evidence>
<keyword evidence="9 12" id="KW-1133">Transmembrane helix</keyword>
<gene>
    <name evidence="13" type="primary">cydB</name>
    <name evidence="13" type="ORF">ACFO6Q_11815</name>
</gene>
<dbReference type="PANTHER" id="PTHR43141">
    <property type="entry name" value="CYTOCHROME BD2 SUBUNIT II"/>
    <property type="match status" value="1"/>
</dbReference>
<comment type="caution">
    <text evidence="13">The sequence shown here is derived from an EMBL/GenBank/DDBJ whole genome shotgun (WGS) entry which is preliminary data.</text>
</comment>
<dbReference type="NCBIfam" id="TIGR00203">
    <property type="entry name" value="cydB"/>
    <property type="match status" value="1"/>
</dbReference>
<evidence type="ECO:0000256" key="7">
    <source>
        <dbReference type="ARBA" id="ARBA00022723"/>
    </source>
</evidence>
<evidence type="ECO:0000313" key="13">
    <source>
        <dbReference type="EMBL" id="MFC4821016.1"/>
    </source>
</evidence>
<dbReference type="PIRSF" id="PIRSF000267">
    <property type="entry name" value="Cyt_oxidse_sub2"/>
    <property type="match status" value="1"/>
</dbReference>
<dbReference type="Pfam" id="PF02322">
    <property type="entry name" value="Cyt_bd_oxida_II"/>
    <property type="match status" value="1"/>
</dbReference>
<feature type="transmembrane region" description="Helical" evidence="12">
    <location>
        <begin position="333"/>
        <end position="357"/>
    </location>
</feature>
<evidence type="ECO:0000256" key="1">
    <source>
        <dbReference type="ARBA" id="ARBA00004651"/>
    </source>
</evidence>
<feature type="transmembrane region" description="Helical" evidence="12">
    <location>
        <begin position="288"/>
        <end position="313"/>
    </location>
</feature>
<keyword evidence="8" id="KW-0249">Electron transport</keyword>
<sequence length="376" mass="40924">MFEYETLRLIWWLLLGILLIGFAIMDGFDLGVAALLRVLAREDDERRALLETIEPTWEGNQVWLILGAGAVFAAWPLLYAAAFSGFYFAMLVVLLAFIVRPVGFNFRNKIGDPRWRESWDWILTVAGLVPPLIFGVAFGNLFLGVPFRYDQTLRMSYEGGLLGLLRPFPLLVGLVCVAMLLMHGATWAAVKADESIARRAERVLRWIAPAFVLLYAAAGVWLVFGVPGYTLGPDAVVNGPSNPLAKDAGLTSSWFDGPLAAPAWGAAALAILAALAVPLLATRRAHATAFVASSLALAGTILSAGCALFPFLLPSSLDPRSSLTVYDASSSRTTLGLMLLATAIFLPLILAYTAWVYRVLRGRVTLEHIRQSHGMY</sequence>
<evidence type="ECO:0000256" key="9">
    <source>
        <dbReference type="ARBA" id="ARBA00022989"/>
    </source>
</evidence>
<organism evidence="13 14">
    <name type="scientific">Dokdonella ginsengisoli</name>
    <dbReference type="NCBI Taxonomy" id="363846"/>
    <lineage>
        <taxon>Bacteria</taxon>
        <taxon>Pseudomonadati</taxon>
        <taxon>Pseudomonadota</taxon>
        <taxon>Gammaproteobacteria</taxon>
        <taxon>Lysobacterales</taxon>
        <taxon>Rhodanobacteraceae</taxon>
        <taxon>Dokdonella</taxon>
    </lineage>
</organism>
<dbReference type="EMBL" id="JBHSHD010000008">
    <property type="protein sequence ID" value="MFC4821016.1"/>
    <property type="molecule type" value="Genomic_DNA"/>
</dbReference>
<comment type="similarity">
    <text evidence="2">Belongs to the cytochrome ubiquinol oxidase subunit 2 family.</text>
</comment>
<feature type="transmembrane region" description="Helical" evidence="12">
    <location>
        <begin position="86"/>
        <end position="106"/>
    </location>
</feature>